<protein>
    <submittedName>
        <fullName evidence="2">Uncharacterized protein</fullName>
    </submittedName>
</protein>
<feature type="transmembrane region" description="Helical" evidence="1">
    <location>
        <begin position="28"/>
        <end position="46"/>
    </location>
</feature>
<dbReference type="EMBL" id="MFST01000090">
    <property type="protein sequence ID" value="OGI44052.1"/>
    <property type="molecule type" value="Genomic_DNA"/>
</dbReference>
<evidence type="ECO:0000256" key="1">
    <source>
        <dbReference type="SAM" id="Phobius"/>
    </source>
</evidence>
<comment type="caution">
    <text evidence="2">The sequence shown here is derived from an EMBL/GenBank/DDBJ whole genome shotgun (WGS) entry which is preliminary data.</text>
</comment>
<evidence type="ECO:0000313" key="2">
    <source>
        <dbReference type="EMBL" id="OGI44052.1"/>
    </source>
</evidence>
<gene>
    <name evidence="2" type="ORF">A2V92_00375</name>
</gene>
<organism evidence="2 3">
    <name type="scientific">Candidatus Muproteobacteria bacterium RBG_16_65_31</name>
    <dbReference type="NCBI Taxonomy" id="1817759"/>
    <lineage>
        <taxon>Bacteria</taxon>
        <taxon>Pseudomonadati</taxon>
        <taxon>Pseudomonadota</taxon>
        <taxon>Candidatus Muproteobacteria</taxon>
    </lineage>
</organism>
<feature type="transmembrane region" description="Helical" evidence="1">
    <location>
        <begin position="102"/>
        <end position="128"/>
    </location>
</feature>
<dbReference type="AlphaFoldDB" id="A0A1F6TG18"/>
<proteinExistence type="predicted"/>
<evidence type="ECO:0000313" key="3">
    <source>
        <dbReference type="Proteomes" id="UP000179344"/>
    </source>
</evidence>
<accession>A0A1F6TG18</accession>
<keyword evidence="1" id="KW-1133">Transmembrane helix</keyword>
<feature type="transmembrane region" description="Helical" evidence="1">
    <location>
        <begin position="58"/>
        <end position="81"/>
    </location>
</feature>
<feature type="transmembrane region" description="Helical" evidence="1">
    <location>
        <begin position="160"/>
        <end position="179"/>
    </location>
</feature>
<keyword evidence="1" id="KW-0472">Membrane</keyword>
<keyword evidence="1" id="KW-0812">Transmembrane</keyword>
<name>A0A1F6TG18_9PROT</name>
<reference evidence="2 3" key="1">
    <citation type="journal article" date="2016" name="Nat. Commun.">
        <title>Thousands of microbial genomes shed light on interconnected biogeochemical processes in an aquifer system.</title>
        <authorList>
            <person name="Anantharaman K."/>
            <person name="Brown C.T."/>
            <person name="Hug L.A."/>
            <person name="Sharon I."/>
            <person name="Castelle C.J."/>
            <person name="Probst A.J."/>
            <person name="Thomas B.C."/>
            <person name="Singh A."/>
            <person name="Wilkins M.J."/>
            <person name="Karaoz U."/>
            <person name="Brodie E.L."/>
            <person name="Williams K.H."/>
            <person name="Hubbard S.S."/>
            <person name="Banfield J.F."/>
        </authorList>
    </citation>
    <scope>NUCLEOTIDE SEQUENCE [LARGE SCALE GENOMIC DNA]</scope>
</reference>
<sequence length="194" mass="20430">MEKYLFMRPLLGLLAQGRFFHRAVAHTLRVLAGLVVLFGLTNLFTAGKIFTRLQASGILGGVLFVLFFIAAVYAVAHALLIRARDIEGLGGGEYYALSAGAILARLAGEIYAGYVGLTAIGGAVFVWFTGLGPGRVLNPLARTPLPITRDDPSFGGGIEFVVSGVLAAIGVLLVSYMLAEILAQLARRAPGAAR</sequence>
<dbReference type="Proteomes" id="UP000179344">
    <property type="component" value="Unassembled WGS sequence"/>
</dbReference>